<evidence type="ECO:0008006" key="3">
    <source>
        <dbReference type="Google" id="ProtNLM"/>
    </source>
</evidence>
<proteinExistence type="predicted"/>
<organism evidence="1 2">
    <name type="scientific">Metamycoplasma alkalescens</name>
    <dbReference type="NCBI Taxonomy" id="45363"/>
    <lineage>
        <taxon>Bacteria</taxon>
        <taxon>Bacillati</taxon>
        <taxon>Mycoplasmatota</taxon>
        <taxon>Mycoplasmoidales</taxon>
        <taxon>Metamycoplasmataceae</taxon>
        <taxon>Metamycoplasma</taxon>
    </lineage>
</organism>
<dbReference type="Proteomes" id="UP000259864">
    <property type="component" value="Chromosome 1"/>
</dbReference>
<gene>
    <name evidence="1" type="ORF">NCTC10135_00581</name>
</gene>
<dbReference type="EMBL" id="LS991949">
    <property type="protein sequence ID" value="SYV90071.1"/>
    <property type="molecule type" value="Genomic_DNA"/>
</dbReference>
<reference evidence="2" key="1">
    <citation type="submission" date="2018-06" db="EMBL/GenBank/DDBJ databases">
        <authorList>
            <consortium name="Pathogen Informatics"/>
        </authorList>
    </citation>
    <scope>NUCLEOTIDE SEQUENCE [LARGE SCALE GENOMIC DNA]</scope>
    <source>
        <strain evidence="2">NCTC10135</strain>
    </source>
</reference>
<sequence length="58" mass="6973">MIANKLAEIIKSIFKNKLRVKNAAKQVGRNKSIYRYFLIVLNKFFHQYQIILKFLFNP</sequence>
<evidence type="ECO:0000313" key="1">
    <source>
        <dbReference type="EMBL" id="SYV90071.1"/>
    </source>
</evidence>
<protein>
    <recommendedName>
        <fullName evidence="3">Transposase</fullName>
    </recommendedName>
</protein>
<dbReference type="AlphaFoldDB" id="A0A3B0PIY7"/>
<evidence type="ECO:0000313" key="2">
    <source>
        <dbReference type="Proteomes" id="UP000259864"/>
    </source>
</evidence>
<accession>A0A3B0PIY7</accession>
<dbReference type="KEGG" id="mala:NCTC10135_00581"/>
<name>A0A3B0PIY7_9BACT</name>